<accession>A0AAD3SDI5</accession>
<protein>
    <recommendedName>
        <fullName evidence="4">SAP domain-containing protein</fullName>
    </recommendedName>
</protein>
<dbReference type="PANTHER" id="PTHR36376:SF1">
    <property type="entry name" value="OS09G0514700 PROTEIN"/>
    <property type="match status" value="1"/>
</dbReference>
<evidence type="ECO:0000313" key="3">
    <source>
        <dbReference type="Proteomes" id="UP001279734"/>
    </source>
</evidence>
<evidence type="ECO:0000313" key="2">
    <source>
        <dbReference type="EMBL" id="GMH08674.1"/>
    </source>
</evidence>
<evidence type="ECO:0008006" key="4">
    <source>
        <dbReference type="Google" id="ProtNLM"/>
    </source>
</evidence>
<dbReference type="Proteomes" id="UP001279734">
    <property type="component" value="Unassembled WGS sequence"/>
</dbReference>
<organism evidence="2 3">
    <name type="scientific">Nepenthes gracilis</name>
    <name type="common">Slender pitcher plant</name>
    <dbReference type="NCBI Taxonomy" id="150966"/>
    <lineage>
        <taxon>Eukaryota</taxon>
        <taxon>Viridiplantae</taxon>
        <taxon>Streptophyta</taxon>
        <taxon>Embryophyta</taxon>
        <taxon>Tracheophyta</taxon>
        <taxon>Spermatophyta</taxon>
        <taxon>Magnoliopsida</taxon>
        <taxon>eudicotyledons</taxon>
        <taxon>Gunneridae</taxon>
        <taxon>Pentapetalae</taxon>
        <taxon>Caryophyllales</taxon>
        <taxon>Nepenthaceae</taxon>
        <taxon>Nepenthes</taxon>
    </lineage>
</organism>
<keyword evidence="1" id="KW-0732">Signal</keyword>
<sequence>MSFADLAELHSLSLALCLDLLLVISHPPSNFRFTVSDQMGDKKDEDLYHNFSRKDLQGLCKKYGLPANKTNSEMATSLILYLERRNLTSKAVCNGTESNPRVSSSASELQFGVHINSASDDGKDCFGNGRFTNPQAVQPCFLHNFATAVTSDKGWGKMQNLPPLPHRGSSSGACLPENAFSSVEVSSPTFQFDVSCEDGIQLHVDLNSSPSDWVQIMKTGVQVCHDLYKNKPQSIHQELGRLCCLKQKKGTFHHSIDSRTEINDSHVEDGFCPSTIMKGGQFPAESDGQGCLYASALDTSINSADRLEHLRGDQAVLSSRHESVGRQYVCCTNSRIGDGEMPIDSDVNGVTQIDSSCNFAVNRSLCGAKCSGMLENQNRELDSEICENSPLPVQPIEEFNWNSTTISLEMRECTVAPQNKGMSKKDVSVDLTEQAQNLESEQGELANVVSFPFNKDAIQIQSVEVEIPTNAASCHPCMYGGSVDRIDPKHSLDTESGRSATLSEVATQSNGASYCPCIYSGSVNQIDLKFSLDNNCGGSATLSEPNHESVVLQTLSEPNHEPVLMGIPWASRRSKETPSSPSKKFGSLDLAKPIHTVEKEMSALVYSNEFDHDKNEKRSSMAANRRKEVSFSHCITNGCSDSVVLKQNSEMDHGVSINLTEHCEGTCKDRSISFAEQLERCNAARGMESSDCLNLGYTMEKSCSSFDDSESVEERKRKSQYNNVNSDVKILRSQKQFAGEIHASPRRSMHLYSK</sequence>
<dbReference type="PANTHER" id="PTHR36376">
    <property type="entry name" value="OS09G0514700 PROTEIN"/>
    <property type="match status" value="1"/>
</dbReference>
<feature type="chain" id="PRO_5042202257" description="SAP domain-containing protein" evidence="1">
    <location>
        <begin position="26"/>
        <end position="754"/>
    </location>
</feature>
<dbReference type="AlphaFoldDB" id="A0AAD3SDI5"/>
<evidence type="ECO:0000256" key="1">
    <source>
        <dbReference type="SAM" id="SignalP"/>
    </source>
</evidence>
<name>A0AAD3SDI5_NEPGR</name>
<keyword evidence="3" id="KW-1185">Reference proteome</keyword>
<reference evidence="2" key="1">
    <citation type="submission" date="2023-05" db="EMBL/GenBank/DDBJ databases">
        <title>Nepenthes gracilis genome sequencing.</title>
        <authorList>
            <person name="Fukushima K."/>
        </authorList>
    </citation>
    <scope>NUCLEOTIDE SEQUENCE</scope>
    <source>
        <strain evidence="2">SING2019-196</strain>
    </source>
</reference>
<comment type="caution">
    <text evidence="2">The sequence shown here is derived from an EMBL/GenBank/DDBJ whole genome shotgun (WGS) entry which is preliminary data.</text>
</comment>
<proteinExistence type="predicted"/>
<gene>
    <name evidence="2" type="ORF">Nepgr_010514</name>
</gene>
<feature type="signal peptide" evidence="1">
    <location>
        <begin position="1"/>
        <end position="25"/>
    </location>
</feature>
<dbReference type="EMBL" id="BSYO01000008">
    <property type="protein sequence ID" value="GMH08674.1"/>
    <property type="molecule type" value="Genomic_DNA"/>
</dbReference>